<reference evidence="8" key="1">
    <citation type="submission" date="2023-10" db="EMBL/GenBank/DDBJ databases">
        <title>Genome assemblies of two species of porcelain crab, Petrolisthes cinctipes and Petrolisthes manimaculis (Anomura: Porcellanidae).</title>
        <authorList>
            <person name="Angst P."/>
        </authorList>
    </citation>
    <scope>NUCLEOTIDE SEQUENCE</scope>
    <source>
        <strain evidence="8">PB745_01</strain>
        <tissue evidence="8">Gill</tissue>
    </source>
</reference>
<evidence type="ECO:0000256" key="5">
    <source>
        <dbReference type="PROSITE-ProRule" id="PRU00581"/>
    </source>
</evidence>
<keyword evidence="2 5" id="KW-0812">Transmembrane</keyword>
<proteinExistence type="predicted"/>
<evidence type="ECO:0000313" key="8">
    <source>
        <dbReference type="EMBL" id="KAK3892538.1"/>
    </source>
</evidence>
<name>A0AAE1L1W4_PETCI</name>
<dbReference type="EMBL" id="JAWQEG010000253">
    <property type="protein sequence ID" value="KAK3892538.1"/>
    <property type="molecule type" value="Genomic_DNA"/>
</dbReference>
<keyword evidence="9" id="KW-1185">Reference proteome</keyword>
<dbReference type="AlphaFoldDB" id="A0AAE1L1W4"/>
<gene>
    <name evidence="8" type="ORF">Pcinc_003614</name>
</gene>
<feature type="transmembrane region" description="Helical" evidence="6">
    <location>
        <begin position="15"/>
        <end position="34"/>
    </location>
</feature>
<dbReference type="Proteomes" id="UP001286313">
    <property type="component" value="Unassembled WGS sequence"/>
</dbReference>
<protein>
    <recommendedName>
        <fullName evidence="7">MARVEL domain-containing protein</fullName>
    </recommendedName>
</protein>
<feature type="domain" description="MARVEL" evidence="7">
    <location>
        <begin position="9"/>
        <end position="142"/>
    </location>
</feature>
<evidence type="ECO:0000259" key="7">
    <source>
        <dbReference type="PROSITE" id="PS51225"/>
    </source>
</evidence>
<feature type="transmembrane region" description="Helical" evidence="6">
    <location>
        <begin position="117"/>
        <end position="139"/>
    </location>
</feature>
<evidence type="ECO:0000313" key="9">
    <source>
        <dbReference type="Proteomes" id="UP001286313"/>
    </source>
</evidence>
<feature type="transmembrane region" description="Helical" evidence="6">
    <location>
        <begin position="46"/>
        <end position="71"/>
    </location>
</feature>
<organism evidence="8 9">
    <name type="scientific">Petrolisthes cinctipes</name>
    <name type="common">Flat porcelain crab</name>
    <dbReference type="NCBI Taxonomy" id="88211"/>
    <lineage>
        <taxon>Eukaryota</taxon>
        <taxon>Metazoa</taxon>
        <taxon>Ecdysozoa</taxon>
        <taxon>Arthropoda</taxon>
        <taxon>Crustacea</taxon>
        <taxon>Multicrustacea</taxon>
        <taxon>Malacostraca</taxon>
        <taxon>Eumalacostraca</taxon>
        <taxon>Eucarida</taxon>
        <taxon>Decapoda</taxon>
        <taxon>Pleocyemata</taxon>
        <taxon>Anomura</taxon>
        <taxon>Galatheoidea</taxon>
        <taxon>Porcellanidae</taxon>
        <taxon>Petrolisthes</taxon>
    </lineage>
</organism>
<dbReference type="GO" id="GO:0016020">
    <property type="term" value="C:membrane"/>
    <property type="evidence" value="ECO:0007669"/>
    <property type="project" value="UniProtKB-SubCell"/>
</dbReference>
<evidence type="ECO:0000256" key="4">
    <source>
        <dbReference type="ARBA" id="ARBA00023136"/>
    </source>
</evidence>
<accession>A0AAE1L1W4</accession>
<comment type="caution">
    <text evidence="8">The sequence shown here is derived from an EMBL/GenBank/DDBJ whole genome shotgun (WGS) entry which is preliminary data.</text>
</comment>
<dbReference type="PROSITE" id="PS51225">
    <property type="entry name" value="MARVEL"/>
    <property type="match status" value="1"/>
</dbReference>
<sequence>MDKYRGRQFLASTPAILKFMQMIYLVIGMILFLVGNKCWSNWSYLALYLMPCVVCSVLTLVSLGSGLMVVVGRRNPLTTHAWVKGDVWYNVMAFLVMLLGSLFTFTNRPCSDNSVTVAAIAMGFITTILFLVSAAVMYLKLRHFQEELKEARNPPQCNRRATISSIT</sequence>
<comment type="subcellular location">
    <subcellularLocation>
        <location evidence="1">Membrane</location>
        <topology evidence="1">Multi-pass membrane protein</topology>
    </subcellularLocation>
</comment>
<feature type="transmembrane region" description="Helical" evidence="6">
    <location>
        <begin position="87"/>
        <end position="105"/>
    </location>
</feature>
<evidence type="ECO:0000256" key="3">
    <source>
        <dbReference type="ARBA" id="ARBA00022989"/>
    </source>
</evidence>
<evidence type="ECO:0000256" key="1">
    <source>
        <dbReference type="ARBA" id="ARBA00004141"/>
    </source>
</evidence>
<keyword evidence="4 5" id="KW-0472">Membrane</keyword>
<evidence type="ECO:0000256" key="6">
    <source>
        <dbReference type="SAM" id="Phobius"/>
    </source>
</evidence>
<dbReference type="InterPro" id="IPR008253">
    <property type="entry name" value="Marvel"/>
</dbReference>
<evidence type="ECO:0000256" key="2">
    <source>
        <dbReference type="ARBA" id="ARBA00022692"/>
    </source>
</evidence>
<keyword evidence="3 6" id="KW-1133">Transmembrane helix</keyword>